<reference evidence="2 3" key="1">
    <citation type="submission" date="2019-12" db="EMBL/GenBank/DDBJ databases">
        <title>Chromosome-level assembly of the Caenorhabditis remanei genome.</title>
        <authorList>
            <person name="Teterina A.A."/>
            <person name="Willis J.H."/>
            <person name="Phillips P.C."/>
        </authorList>
    </citation>
    <scope>NUCLEOTIDE SEQUENCE [LARGE SCALE GENOMIC DNA]</scope>
    <source>
        <strain evidence="2 3">PX506</strain>
        <tissue evidence="2">Whole organism</tissue>
    </source>
</reference>
<dbReference type="KEGG" id="crq:GCK72_013052"/>
<sequence length="188" mass="21332">MDESSNQNCAESLENASFQSSDSSKSKRPAEPSRPADEIKRGYDSPSNRHKPRIIIDLIRLHHRYRWTHQSEPRKPHPLEGGYPAVINTQQRKYASETEEVRRNPIRKALKPQNEPEPCDQSTSGHRELMDKLKAPEAKNQLSPNTSHTLSAVALSSPPIKRFKPHPSTGTAQTLRREHFTGSDIEVK</sequence>
<feature type="compositionally biased region" description="Basic and acidic residues" evidence="1">
    <location>
        <begin position="175"/>
        <end position="188"/>
    </location>
</feature>
<accession>A0A6A5GQ51</accession>
<dbReference type="Proteomes" id="UP000483820">
    <property type="component" value="Chromosome IV"/>
</dbReference>
<evidence type="ECO:0000313" key="3">
    <source>
        <dbReference type="Proteomes" id="UP000483820"/>
    </source>
</evidence>
<dbReference type="RefSeq" id="XP_053584379.1">
    <property type="nucleotide sequence ID" value="XM_053729607.1"/>
</dbReference>
<feature type="compositionally biased region" description="Basic and acidic residues" evidence="1">
    <location>
        <begin position="24"/>
        <end position="43"/>
    </location>
</feature>
<comment type="caution">
    <text evidence="2">The sequence shown here is derived from an EMBL/GenBank/DDBJ whole genome shotgun (WGS) entry which is preliminary data.</text>
</comment>
<proteinExistence type="predicted"/>
<dbReference type="EMBL" id="WUAV01000004">
    <property type="protein sequence ID" value="KAF1756599.1"/>
    <property type="molecule type" value="Genomic_DNA"/>
</dbReference>
<feature type="compositionally biased region" description="Polar residues" evidence="1">
    <location>
        <begin position="1"/>
        <end position="16"/>
    </location>
</feature>
<feature type="region of interest" description="Disordered" evidence="1">
    <location>
        <begin position="156"/>
        <end position="188"/>
    </location>
</feature>
<feature type="region of interest" description="Disordered" evidence="1">
    <location>
        <begin position="1"/>
        <end position="51"/>
    </location>
</feature>
<gene>
    <name evidence="2" type="ORF">GCK72_013052</name>
</gene>
<dbReference type="AlphaFoldDB" id="A0A6A5GQ51"/>
<dbReference type="CTD" id="78775700"/>
<name>A0A6A5GQ51_CAERE</name>
<evidence type="ECO:0000256" key="1">
    <source>
        <dbReference type="SAM" id="MobiDB-lite"/>
    </source>
</evidence>
<feature type="region of interest" description="Disordered" evidence="1">
    <location>
        <begin position="107"/>
        <end position="126"/>
    </location>
</feature>
<dbReference type="GeneID" id="78775700"/>
<evidence type="ECO:0000313" key="2">
    <source>
        <dbReference type="EMBL" id="KAF1756599.1"/>
    </source>
</evidence>
<protein>
    <submittedName>
        <fullName evidence="2">Uncharacterized protein</fullName>
    </submittedName>
</protein>
<organism evidence="2 3">
    <name type="scientific">Caenorhabditis remanei</name>
    <name type="common">Caenorhabditis vulgaris</name>
    <dbReference type="NCBI Taxonomy" id="31234"/>
    <lineage>
        <taxon>Eukaryota</taxon>
        <taxon>Metazoa</taxon>
        <taxon>Ecdysozoa</taxon>
        <taxon>Nematoda</taxon>
        <taxon>Chromadorea</taxon>
        <taxon>Rhabditida</taxon>
        <taxon>Rhabditina</taxon>
        <taxon>Rhabditomorpha</taxon>
        <taxon>Rhabditoidea</taxon>
        <taxon>Rhabditidae</taxon>
        <taxon>Peloderinae</taxon>
        <taxon>Caenorhabditis</taxon>
    </lineage>
</organism>